<keyword evidence="2" id="KW-1185">Reference proteome</keyword>
<dbReference type="EMBL" id="BONX01000080">
    <property type="protein sequence ID" value="GIH01678.1"/>
    <property type="molecule type" value="Genomic_DNA"/>
</dbReference>
<evidence type="ECO:0000313" key="2">
    <source>
        <dbReference type="Proteomes" id="UP000621500"/>
    </source>
</evidence>
<proteinExistence type="predicted"/>
<dbReference type="Proteomes" id="UP000621500">
    <property type="component" value="Unassembled WGS sequence"/>
</dbReference>
<evidence type="ECO:0000313" key="1">
    <source>
        <dbReference type="EMBL" id="GIH01678.1"/>
    </source>
</evidence>
<protein>
    <submittedName>
        <fullName evidence="1">Uncharacterized protein</fullName>
    </submittedName>
</protein>
<gene>
    <name evidence="1" type="ORF">Pma05_82500</name>
</gene>
<comment type="caution">
    <text evidence="1">The sequence shown here is derived from an EMBL/GenBank/DDBJ whole genome shotgun (WGS) entry which is preliminary data.</text>
</comment>
<accession>A0ABQ4F438</accession>
<dbReference type="RefSeq" id="WP_239314161.1">
    <property type="nucleotide sequence ID" value="NZ_BAAAZQ010000046.1"/>
</dbReference>
<sequence>MRGGADRRDLPGKGHLTAYAERTGQARWNLYKRRTAAVARLKAAVESGELSDPYVDAVTEATATVVLNVPAARKRL</sequence>
<organism evidence="1 2">
    <name type="scientific">Plantactinospora mayteni</name>
    <dbReference type="NCBI Taxonomy" id="566021"/>
    <lineage>
        <taxon>Bacteria</taxon>
        <taxon>Bacillati</taxon>
        <taxon>Actinomycetota</taxon>
        <taxon>Actinomycetes</taxon>
        <taxon>Micromonosporales</taxon>
        <taxon>Micromonosporaceae</taxon>
        <taxon>Plantactinospora</taxon>
    </lineage>
</organism>
<reference evidence="1 2" key="1">
    <citation type="submission" date="2021-01" db="EMBL/GenBank/DDBJ databases">
        <title>Whole genome shotgun sequence of Plantactinospora mayteni NBRC 109088.</title>
        <authorList>
            <person name="Komaki H."/>
            <person name="Tamura T."/>
        </authorList>
    </citation>
    <scope>NUCLEOTIDE SEQUENCE [LARGE SCALE GENOMIC DNA]</scope>
    <source>
        <strain evidence="1 2">NBRC 109088</strain>
    </source>
</reference>
<name>A0ABQ4F438_9ACTN</name>